<dbReference type="Proteomes" id="UP001499884">
    <property type="component" value="Unassembled WGS sequence"/>
</dbReference>
<dbReference type="EMBL" id="BAABEP010000002">
    <property type="protein sequence ID" value="GAA3711623.1"/>
    <property type="molecule type" value="Genomic_DNA"/>
</dbReference>
<organism evidence="1 2">
    <name type="scientific">Streptomyces tremellae</name>
    <dbReference type="NCBI Taxonomy" id="1124239"/>
    <lineage>
        <taxon>Bacteria</taxon>
        <taxon>Bacillati</taxon>
        <taxon>Actinomycetota</taxon>
        <taxon>Actinomycetes</taxon>
        <taxon>Kitasatosporales</taxon>
        <taxon>Streptomycetaceae</taxon>
        <taxon>Streptomyces</taxon>
    </lineage>
</organism>
<name>A0ABP7DY77_9ACTN</name>
<evidence type="ECO:0000313" key="2">
    <source>
        <dbReference type="Proteomes" id="UP001499884"/>
    </source>
</evidence>
<evidence type="ECO:0000313" key="1">
    <source>
        <dbReference type="EMBL" id="GAA3711623.1"/>
    </source>
</evidence>
<accession>A0ABP7DY77</accession>
<sequence>MHRTLSAVWLRLGGEGACATAADTLAPVTSPQALKRPLHEMPCSPSRIHVDYELEATLGNDSHEDTLEKWRLVAHLGEGFGLEDFPACEECTARWDRIEERGGFVAEVDECVHRLQVGVLELVKVRWGGSQNPFWAMEEESQNLYEIAQTIFNQERTGFTEEFEELAEWGGSDVLVLDKAEIVDSWRGFGLGPMLAADAFRRLAPGCGAVMVHPAPIDSRGMTAAERNRACTRLRETWATLGFVPYSDTPYMIFATCWADPEEKQYTLRKASRDLYAAWQSARSGG</sequence>
<reference evidence="2" key="1">
    <citation type="journal article" date="2019" name="Int. J. Syst. Evol. Microbiol.">
        <title>The Global Catalogue of Microorganisms (GCM) 10K type strain sequencing project: providing services to taxonomists for standard genome sequencing and annotation.</title>
        <authorList>
            <consortium name="The Broad Institute Genomics Platform"/>
            <consortium name="The Broad Institute Genome Sequencing Center for Infectious Disease"/>
            <person name="Wu L."/>
            <person name="Ma J."/>
        </authorList>
    </citation>
    <scope>NUCLEOTIDE SEQUENCE [LARGE SCALE GENOMIC DNA]</scope>
    <source>
        <strain evidence="2">JCM 30846</strain>
    </source>
</reference>
<protein>
    <recommendedName>
        <fullName evidence="3">N-acetyltransferase domain-containing protein</fullName>
    </recommendedName>
</protein>
<gene>
    <name evidence="1" type="ORF">GCM10023082_06810</name>
</gene>
<proteinExistence type="predicted"/>
<keyword evidence="2" id="KW-1185">Reference proteome</keyword>
<comment type="caution">
    <text evidence="1">The sequence shown here is derived from an EMBL/GenBank/DDBJ whole genome shotgun (WGS) entry which is preliminary data.</text>
</comment>
<evidence type="ECO:0008006" key="3">
    <source>
        <dbReference type="Google" id="ProtNLM"/>
    </source>
</evidence>